<evidence type="ECO:0000313" key="3">
    <source>
        <dbReference type="Proteomes" id="UP000244655"/>
    </source>
</evidence>
<evidence type="ECO:0000313" key="2">
    <source>
        <dbReference type="EMBL" id="AWG42554.1"/>
    </source>
</evidence>
<keyword evidence="3" id="KW-1185">Reference proteome</keyword>
<dbReference type="AlphaFoldDB" id="A0A2S1LW92"/>
<proteinExistence type="predicted"/>
<name>A0A2S1LW92_9SPIR</name>
<accession>A0A2S1LW92</accession>
<dbReference type="EMBL" id="CP025785">
    <property type="protein sequence ID" value="AWG42554.1"/>
    <property type="molecule type" value="Genomic_DNA"/>
</dbReference>
<protein>
    <submittedName>
        <fullName evidence="2">Uncharacterized protein</fullName>
    </submittedName>
</protein>
<dbReference type="RefSeq" id="WP_108728953.1">
    <property type="nucleotide sequence ID" value="NZ_CP025785.1"/>
</dbReference>
<sequence length="584" mass="68555">MKKLPEIFYLNDKEVDILISQIGISSDIQKMILRIILEHKQVVIDYADFIEDYSGRVRGLKGELDFLFRKLYEVKRGILVNNLTLDGEFTPYKMVITDESSYDFYYYAIEDLFLKHYVGIELFSTLLTVKNIDTNLLAFGKDFITLSDSDINLKYFQENETSKKIFILNSLIIPSGKALYFIEFIKRILFSIASNGVVKDIFIRAKNLKLSDYDKLLDESISGIGVVYNLLLGILENKDEILNKKGVNITKNYFTFLEILNIYIFNEKNLEEHRTLESIKIDEALKSIEKTMEFKAGFINIEEFKNILKEHSEELSNPENFLKVANEYFFESKTRDVLPKVFPIRNGIHLYKPCAYAMFLKEFDQILVDVKDALRNELFRILKNGKNPSTVLTEEGLEKTLSEFISKYDINDYCFKNKVVFLDFIVSHYRRVSKTQNIQTHLKDIIKTEAAKYFKNSNEFLPLYRVYQIDLSKILNSAYRDIGLLKRVILFLTGKHHSYKEALSRLDSKVRTRSSIGLFDPNERMQRQLNKRRQQREEMKEKVRNSYLRKGKDKGTSQEGLSKSYTKSEQDEAWSKFENRLNKK</sequence>
<feature type="region of interest" description="Disordered" evidence="1">
    <location>
        <begin position="527"/>
        <end position="569"/>
    </location>
</feature>
<feature type="compositionally biased region" description="Basic and acidic residues" evidence="1">
    <location>
        <begin position="535"/>
        <end position="544"/>
    </location>
</feature>
<dbReference type="Proteomes" id="UP000244655">
    <property type="component" value="Chromosome"/>
</dbReference>
<reference evidence="2 3" key="1">
    <citation type="submission" date="2018-01" db="EMBL/GenBank/DDBJ databases">
        <title>Genome sequence of Borrelia tachyglossi.</title>
        <authorList>
            <person name="Gofton A.W."/>
        </authorList>
    </citation>
    <scope>NUCLEOTIDE SEQUENCE [LARGE SCALE GENOMIC DNA]</scope>
    <source>
        <strain evidence="2 3">Bc-F10-1268</strain>
    </source>
</reference>
<organism evidence="2 3">
    <name type="scientific">Candidatus Borreliella tachyglossi</name>
    <dbReference type="NCBI Taxonomy" id="1964448"/>
    <lineage>
        <taxon>Bacteria</taxon>
        <taxon>Pseudomonadati</taxon>
        <taxon>Spirochaetota</taxon>
        <taxon>Spirochaetia</taxon>
        <taxon>Spirochaetales</taxon>
        <taxon>Borreliaceae</taxon>
        <taxon>Borreliella</taxon>
    </lineage>
</organism>
<gene>
    <name evidence="2" type="ORF">CR532_00815</name>
</gene>
<evidence type="ECO:0000256" key="1">
    <source>
        <dbReference type="SAM" id="MobiDB-lite"/>
    </source>
</evidence>
<dbReference type="OrthoDB" id="350916at2"/>